<evidence type="ECO:0000313" key="2">
    <source>
        <dbReference type="Proteomes" id="UP000054721"/>
    </source>
</evidence>
<gene>
    <name evidence="1" type="ORF">T02_3268</name>
</gene>
<dbReference type="Proteomes" id="UP000054721">
    <property type="component" value="Unassembled WGS sequence"/>
</dbReference>
<dbReference type="AlphaFoldDB" id="A0A0V1IKK4"/>
<sequence>MSGAMAQHPIPQHIQTGDETFLRRVWKGNS</sequence>
<keyword evidence="2" id="KW-1185">Reference proteome</keyword>
<name>A0A0V1IKK4_9BILA</name>
<evidence type="ECO:0000313" key="1">
    <source>
        <dbReference type="EMBL" id="KRZ23180.1"/>
    </source>
</evidence>
<protein>
    <submittedName>
        <fullName evidence="1">Uncharacterized protein</fullName>
    </submittedName>
</protein>
<organism evidence="1 2">
    <name type="scientific">Trichinella nativa</name>
    <dbReference type="NCBI Taxonomy" id="6335"/>
    <lineage>
        <taxon>Eukaryota</taxon>
        <taxon>Metazoa</taxon>
        <taxon>Ecdysozoa</taxon>
        <taxon>Nematoda</taxon>
        <taxon>Enoplea</taxon>
        <taxon>Dorylaimia</taxon>
        <taxon>Trichinellida</taxon>
        <taxon>Trichinellidae</taxon>
        <taxon>Trichinella</taxon>
    </lineage>
</organism>
<comment type="caution">
    <text evidence="1">The sequence shown here is derived from an EMBL/GenBank/DDBJ whole genome shotgun (WGS) entry which is preliminary data.</text>
</comment>
<reference evidence="1 2" key="1">
    <citation type="submission" date="2015-05" db="EMBL/GenBank/DDBJ databases">
        <title>Evolution of Trichinella species and genotypes.</title>
        <authorList>
            <person name="Korhonen P.K."/>
            <person name="Edoardo P."/>
            <person name="Giuseppe L.R."/>
            <person name="Gasser R.B."/>
        </authorList>
    </citation>
    <scope>NUCLEOTIDE SEQUENCE [LARGE SCALE GENOMIC DNA]</scope>
    <source>
        <strain evidence="1">ISS10</strain>
    </source>
</reference>
<proteinExistence type="predicted"/>
<accession>A0A0V1IKK4</accession>
<dbReference type="EMBL" id="JYDW01004237">
    <property type="protein sequence ID" value="KRZ23180.1"/>
    <property type="molecule type" value="Genomic_DNA"/>
</dbReference>